<dbReference type="InterPro" id="IPR003347">
    <property type="entry name" value="JmjC_dom"/>
</dbReference>
<keyword evidence="3" id="KW-1185">Reference proteome</keyword>
<dbReference type="PANTHER" id="PTHR12480">
    <property type="entry name" value="ARGININE DEMETHYLASE AND LYSYL-HYDROXYLASE JMJD"/>
    <property type="match status" value="1"/>
</dbReference>
<dbReference type="Gene3D" id="2.60.120.650">
    <property type="entry name" value="Cupin"/>
    <property type="match status" value="1"/>
</dbReference>
<reference evidence="2" key="1">
    <citation type="submission" date="2023-06" db="EMBL/GenBank/DDBJ databases">
        <title>Robiginitalea aurantiacus sp. nov. and Algoriphagus sediminis sp. nov., isolated from coastal sediment.</title>
        <authorList>
            <person name="Zhou Z.Y."/>
            <person name="An J."/>
            <person name="Jia Y.W."/>
            <person name="Du Z.J."/>
        </authorList>
    </citation>
    <scope>NUCLEOTIDE SEQUENCE</scope>
    <source>
        <strain evidence="2">M39</strain>
    </source>
</reference>
<protein>
    <submittedName>
        <fullName evidence="2">Cupin-like domain-containing protein</fullName>
    </submittedName>
</protein>
<comment type="caution">
    <text evidence="2">The sequence shown here is derived from an EMBL/GenBank/DDBJ whole genome shotgun (WGS) entry which is preliminary data.</text>
</comment>
<dbReference type="PANTHER" id="PTHR12480:SF6">
    <property type="entry name" value="2-OXOGLUTARATE AND IRON-DEPENDENT OXYGENASE JMJD4"/>
    <property type="match status" value="1"/>
</dbReference>
<sequence length="298" mass="33857">MATKVVELVNNGVLSVEKKYGMSYEEFAKDHLFGDYPVVIGDACKEWTAKEKFTPEFFKSEYGNRKVEVQGQEYNLKDFIEIMEESTMDNPAPYPCKLQIDRDYPELIPDISPRFMYAKPDWCHNPMVEPLLGNADTYEIFLGSPGGQFPYVHYDYLGLHAFITQLYGVKEFTVIPPDQTPYVYPKENNSWVSEVPDIKNVDLEKYPLCANITPITFTVGPGETLFIPNGWWHTAKSLTVTISVALDSLNTSNWERFKMEVTTKVDNKTNAAVAKMVGAYLSVAGGVLRRTKNKVRQA</sequence>
<organism evidence="2 3">
    <name type="scientific">Robiginitalea aurantiaca</name>
    <dbReference type="NCBI Taxonomy" id="3056915"/>
    <lineage>
        <taxon>Bacteria</taxon>
        <taxon>Pseudomonadati</taxon>
        <taxon>Bacteroidota</taxon>
        <taxon>Flavobacteriia</taxon>
        <taxon>Flavobacteriales</taxon>
        <taxon>Flavobacteriaceae</taxon>
        <taxon>Robiginitalea</taxon>
    </lineage>
</organism>
<accession>A0ABT7WBK2</accession>
<evidence type="ECO:0000313" key="2">
    <source>
        <dbReference type="EMBL" id="MDM9630300.1"/>
    </source>
</evidence>
<dbReference type="PROSITE" id="PS51184">
    <property type="entry name" value="JMJC"/>
    <property type="match status" value="1"/>
</dbReference>
<dbReference type="Pfam" id="PF13621">
    <property type="entry name" value="Cupin_8"/>
    <property type="match status" value="1"/>
</dbReference>
<gene>
    <name evidence="2" type="ORF">QU605_02380</name>
</gene>
<proteinExistence type="predicted"/>
<evidence type="ECO:0000259" key="1">
    <source>
        <dbReference type="PROSITE" id="PS51184"/>
    </source>
</evidence>
<dbReference type="SMART" id="SM00558">
    <property type="entry name" value="JmjC"/>
    <property type="match status" value="1"/>
</dbReference>
<dbReference type="InterPro" id="IPR041667">
    <property type="entry name" value="Cupin_8"/>
</dbReference>
<name>A0ABT7WBK2_9FLAO</name>
<dbReference type="SUPFAM" id="SSF51197">
    <property type="entry name" value="Clavaminate synthase-like"/>
    <property type="match status" value="1"/>
</dbReference>
<dbReference type="EMBL" id="JAUDUY010000001">
    <property type="protein sequence ID" value="MDM9630300.1"/>
    <property type="molecule type" value="Genomic_DNA"/>
</dbReference>
<evidence type="ECO:0000313" key="3">
    <source>
        <dbReference type="Proteomes" id="UP001174839"/>
    </source>
</evidence>
<feature type="domain" description="JmjC" evidence="1">
    <location>
        <begin position="93"/>
        <end position="265"/>
    </location>
</feature>
<dbReference type="Proteomes" id="UP001174839">
    <property type="component" value="Unassembled WGS sequence"/>
</dbReference>
<dbReference type="InterPro" id="IPR050910">
    <property type="entry name" value="JMJD6_ArgDemeth/LysHydrox"/>
</dbReference>
<dbReference type="RefSeq" id="WP_289723659.1">
    <property type="nucleotide sequence ID" value="NZ_JAUDUY010000001.1"/>
</dbReference>